<gene>
    <name evidence="2" type="ORF">ENS19_04740</name>
</gene>
<keyword evidence="1" id="KW-0812">Transmembrane</keyword>
<feature type="transmembrane region" description="Helical" evidence="1">
    <location>
        <begin position="126"/>
        <end position="149"/>
    </location>
</feature>
<accession>A0A7C3J427</accession>
<comment type="caution">
    <text evidence="2">The sequence shown here is derived from an EMBL/GenBank/DDBJ whole genome shotgun (WGS) entry which is preliminary data.</text>
</comment>
<dbReference type="EMBL" id="DSTX01000007">
    <property type="protein sequence ID" value="HFK20573.1"/>
    <property type="molecule type" value="Genomic_DNA"/>
</dbReference>
<evidence type="ECO:0000313" key="2">
    <source>
        <dbReference type="EMBL" id="HFK20573.1"/>
    </source>
</evidence>
<feature type="transmembrane region" description="Helical" evidence="1">
    <location>
        <begin position="102"/>
        <end position="120"/>
    </location>
</feature>
<keyword evidence="1" id="KW-1133">Transmembrane helix</keyword>
<organism evidence="2">
    <name type="scientific">Candidatus Methanomethylicus mesodigestus</name>
    <dbReference type="NCBI Taxonomy" id="1867258"/>
    <lineage>
        <taxon>Archaea</taxon>
        <taxon>Thermoproteota</taxon>
        <taxon>Methanosuratincolia</taxon>
        <taxon>Candidatus Methanomethylicales</taxon>
        <taxon>Candidatus Methanomethylicaceae</taxon>
        <taxon>Candidatus Methanomethylicus</taxon>
    </lineage>
</organism>
<protein>
    <submittedName>
        <fullName evidence="2">Uncharacterized protein</fullName>
    </submittedName>
</protein>
<feature type="transmembrane region" description="Helical" evidence="1">
    <location>
        <begin position="10"/>
        <end position="28"/>
    </location>
</feature>
<proteinExistence type="predicted"/>
<name>A0A7C3J427_9CREN</name>
<evidence type="ECO:0000256" key="1">
    <source>
        <dbReference type="SAM" id="Phobius"/>
    </source>
</evidence>
<sequence>MQQKSKKTDVVGLIGFGIFLVLLGWTFISTPGLIESIKAFIIDFKLVEISPNFFIPAPQNNHPILYGAVYNFCILFGIAQIILLIIRFALNDTSKGKGENIGGIFFWFSAAYLVGLLSFGSLVWNAFVGSIVVIIGASIIINVFATYALKKAWRKI</sequence>
<keyword evidence="1" id="KW-0472">Membrane</keyword>
<dbReference type="AlphaFoldDB" id="A0A7C3J427"/>
<feature type="transmembrane region" description="Helical" evidence="1">
    <location>
        <begin position="68"/>
        <end position="90"/>
    </location>
</feature>
<reference evidence="2" key="1">
    <citation type="journal article" date="2020" name="mSystems">
        <title>Genome- and Community-Level Interaction Insights into Carbon Utilization and Element Cycling Functions of Hydrothermarchaeota in Hydrothermal Sediment.</title>
        <authorList>
            <person name="Zhou Z."/>
            <person name="Liu Y."/>
            <person name="Xu W."/>
            <person name="Pan J."/>
            <person name="Luo Z.H."/>
            <person name="Li M."/>
        </authorList>
    </citation>
    <scope>NUCLEOTIDE SEQUENCE [LARGE SCALE GENOMIC DNA]</scope>
    <source>
        <strain evidence="2">SpSt-468</strain>
    </source>
</reference>